<sequence length="127" mass="13850">MPIMKILIIIFSTLAAACSGITFSTNLGPYAENRVKGTVVKEYSPTQIAKYDAVMLGFVEASYCQERIDQPKPNKRGLVKDLKVRTHSLGGNGVVVEACSKVASGMCNQYMECRGVAYSVPQRQSKP</sequence>
<dbReference type="EMBL" id="CP019650">
    <property type="protein sequence ID" value="AQQ69386.1"/>
    <property type="molecule type" value="Genomic_DNA"/>
</dbReference>
<proteinExistence type="predicted"/>
<dbReference type="AlphaFoldDB" id="A0A1Q2M9M2"/>
<evidence type="ECO:0000313" key="3">
    <source>
        <dbReference type="Proteomes" id="UP000188219"/>
    </source>
</evidence>
<protein>
    <recommendedName>
        <fullName evidence="4">RcsF protein</fullName>
    </recommendedName>
</protein>
<evidence type="ECO:0008006" key="4">
    <source>
        <dbReference type="Google" id="ProtNLM"/>
    </source>
</evidence>
<gene>
    <name evidence="2" type="ORF">Mag101_04860</name>
</gene>
<evidence type="ECO:0000256" key="1">
    <source>
        <dbReference type="SAM" id="SignalP"/>
    </source>
</evidence>
<accession>A0A1Q2M9M2</accession>
<dbReference type="KEGG" id="maga:Mag101_04860"/>
<dbReference type="Proteomes" id="UP000188219">
    <property type="component" value="Chromosome"/>
</dbReference>
<name>A0A1Q2M9M2_9GAMM</name>
<organism evidence="2 3">
    <name type="scientific">Microbulbifer agarilyticus</name>
    <dbReference type="NCBI Taxonomy" id="260552"/>
    <lineage>
        <taxon>Bacteria</taxon>
        <taxon>Pseudomonadati</taxon>
        <taxon>Pseudomonadota</taxon>
        <taxon>Gammaproteobacteria</taxon>
        <taxon>Cellvibrionales</taxon>
        <taxon>Microbulbiferaceae</taxon>
        <taxon>Microbulbifer</taxon>
    </lineage>
</organism>
<reference evidence="2" key="1">
    <citation type="submission" date="2017-02" db="EMBL/GenBank/DDBJ databases">
        <title>Genome of Microbulbifer agarilyticus GP101.</title>
        <authorList>
            <person name="Jung J."/>
            <person name="Bae S.S."/>
            <person name="Baek K."/>
        </authorList>
    </citation>
    <scope>NUCLEOTIDE SEQUENCE [LARGE SCALE GENOMIC DNA]</scope>
    <source>
        <strain evidence="2">GP101</strain>
    </source>
</reference>
<keyword evidence="1" id="KW-0732">Signal</keyword>
<keyword evidence="3" id="KW-1185">Reference proteome</keyword>
<evidence type="ECO:0000313" key="2">
    <source>
        <dbReference type="EMBL" id="AQQ69386.1"/>
    </source>
</evidence>
<feature type="signal peptide" evidence="1">
    <location>
        <begin position="1"/>
        <end position="17"/>
    </location>
</feature>
<dbReference type="Gene3D" id="3.30.110.70">
    <property type="entry name" value="Hypothetical protein apc22750. Chain B"/>
    <property type="match status" value="1"/>
</dbReference>
<feature type="chain" id="PRO_5013292543" description="RcsF protein" evidence="1">
    <location>
        <begin position="18"/>
        <end position="127"/>
    </location>
</feature>